<evidence type="ECO:0000313" key="2">
    <source>
        <dbReference type="Proteomes" id="UP001642540"/>
    </source>
</evidence>
<gene>
    <name evidence="1" type="ORF">ODALV1_LOCUS28803</name>
</gene>
<name>A0ABP1S2U7_9HEXA</name>
<organism evidence="1 2">
    <name type="scientific">Orchesella dallaii</name>
    <dbReference type="NCBI Taxonomy" id="48710"/>
    <lineage>
        <taxon>Eukaryota</taxon>
        <taxon>Metazoa</taxon>
        <taxon>Ecdysozoa</taxon>
        <taxon>Arthropoda</taxon>
        <taxon>Hexapoda</taxon>
        <taxon>Collembola</taxon>
        <taxon>Entomobryomorpha</taxon>
        <taxon>Entomobryoidea</taxon>
        <taxon>Orchesellidae</taxon>
        <taxon>Orchesellinae</taxon>
        <taxon>Orchesella</taxon>
    </lineage>
</organism>
<protein>
    <submittedName>
        <fullName evidence="1">Uncharacterized protein</fullName>
    </submittedName>
</protein>
<accession>A0ABP1S2U7</accession>
<sequence>MELISDGDLRCQDACLRKWLFCFYTKPITFQALADGGNTVTPFGETVEEEQEVYYRDRIFDTVIHLDTKNSEPAEEVVRGDGVFSHIKGCGGSRDAFQSSDSRDSTSSGLASFRDRSAPLNFRFWVIPSDSKWMTRDSENQVADDDGRVSPLLAKVAVPPSPSLAALKAFDSALFATARGVLCLVTAQEYIFPI</sequence>
<dbReference type="EMBL" id="CAXLJM020000147">
    <property type="protein sequence ID" value="CAL8141621.1"/>
    <property type="molecule type" value="Genomic_DNA"/>
</dbReference>
<keyword evidence="2" id="KW-1185">Reference proteome</keyword>
<comment type="caution">
    <text evidence="1">The sequence shown here is derived from an EMBL/GenBank/DDBJ whole genome shotgun (WGS) entry which is preliminary data.</text>
</comment>
<dbReference type="Proteomes" id="UP001642540">
    <property type="component" value="Unassembled WGS sequence"/>
</dbReference>
<proteinExistence type="predicted"/>
<reference evidence="1 2" key="1">
    <citation type="submission" date="2024-08" db="EMBL/GenBank/DDBJ databases">
        <authorList>
            <person name="Cucini C."/>
            <person name="Frati F."/>
        </authorList>
    </citation>
    <scope>NUCLEOTIDE SEQUENCE [LARGE SCALE GENOMIC DNA]</scope>
</reference>
<evidence type="ECO:0000313" key="1">
    <source>
        <dbReference type="EMBL" id="CAL8141621.1"/>
    </source>
</evidence>